<feature type="domain" description="C-type lectin" evidence="5">
    <location>
        <begin position="53"/>
        <end position="164"/>
    </location>
</feature>
<dbReference type="PROSITE" id="PS50041">
    <property type="entry name" value="C_TYPE_LECTIN_2"/>
    <property type="match status" value="2"/>
</dbReference>
<evidence type="ECO:0000313" key="7">
    <source>
        <dbReference type="Proteomes" id="UP001178461"/>
    </source>
</evidence>
<keyword evidence="3" id="KW-1015">Disulfide bond</keyword>
<dbReference type="SMART" id="SM00034">
    <property type="entry name" value="CLECT"/>
    <property type="match status" value="2"/>
</dbReference>
<dbReference type="Proteomes" id="UP001178461">
    <property type="component" value="Unassembled WGS sequence"/>
</dbReference>
<comment type="subcellular location">
    <subcellularLocation>
        <location evidence="1">Secreted</location>
    </subcellularLocation>
</comment>
<dbReference type="FunFam" id="3.10.100.10:FF:000031">
    <property type="entry name" value="macrophage mannose receptor 1"/>
    <property type="match status" value="1"/>
</dbReference>
<keyword evidence="4" id="KW-0812">Transmembrane</keyword>
<protein>
    <recommendedName>
        <fullName evidence="5">C-type lectin domain-containing protein</fullName>
    </recommendedName>
</protein>
<feature type="non-terminal residue" evidence="6">
    <location>
        <position position="373"/>
    </location>
</feature>
<comment type="caution">
    <text evidence="6">The sequence shown here is derived from an EMBL/GenBank/DDBJ whole genome shotgun (WGS) entry which is preliminary data.</text>
</comment>
<dbReference type="EMBL" id="CANTUW010000208">
    <property type="protein sequence ID" value="CAI7935274.1"/>
    <property type="molecule type" value="Genomic_DNA"/>
</dbReference>
<evidence type="ECO:0000256" key="3">
    <source>
        <dbReference type="ARBA" id="ARBA00023157"/>
    </source>
</evidence>
<dbReference type="Pfam" id="PF00059">
    <property type="entry name" value="Lectin_C"/>
    <property type="match status" value="2"/>
</dbReference>
<dbReference type="InterPro" id="IPR050111">
    <property type="entry name" value="C-type_lectin/snaclec_domain"/>
</dbReference>
<feature type="transmembrane region" description="Helical" evidence="4">
    <location>
        <begin position="345"/>
        <end position="364"/>
    </location>
</feature>
<evidence type="ECO:0000256" key="2">
    <source>
        <dbReference type="ARBA" id="ARBA00022525"/>
    </source>
</evidence>
<reference evidence="6" key="1">
    <citation type="submission" date="2022-12" db="EMBL/GenBank/DDBJ databases">
        <authorList>
            <person name="Alioto T."/>
            <person name="Alioto T."/>
            <person name="Gomez Garrido J."/>
        </authorList>
    </citation>
    <scope>NUCLEOTIDE SEQUENCE</scope>
</reference>
<keyword evidence="7" id="KW-1185">Reference proteome</keyword>
<proteinExistence type="predicted"/>
<organism evidence="6 7">
    <name type="scientific">Podarcis lilfordi</name>
    <name type="common">Lilford's wall lizard</name>
    <dbReference type="NCBI Taxonomy" id="74358"/>
    <lineage>
        <taxon>Eukaryota</taxon>
        <taxon>Metazoa</taxon>
        <taxon>Chordata</taxon>
        <taxon>Craniata</taxon>
        <taxon>Vertebrata</taxon>
        <taxon>Euteleostomi</taxon>
        <taxon>Lepidosauria</taxon>
        <taxon>Squamata</taxon>
        <taxon>Bifurcata</taxon>
        <taxon>Unidentata</taxon>
        <taxon>Episquamata</taxon>
        <taxon>Laterata</taxon>
        <taxon>Lacertibaenia</taxon>
        <taxon>Lacertidae</taxon>
        <taxon>Podarcis</taxon>
    </lineage>
</organism>
<accession>A0AA35QQH4</accession>
<gene>
    <name evidence="6" type="ORF">PODLI_1B009210</name>
</gene>
<evidence type="ECO:0000256" key="1">
    <source>
        <dbReference type="ARBA" id="ARBA00004613"/>
    </source>
</evidence>
<evidence type="ECO:0000256" key="4">
    <source>
        <dbReference type="SAM" id="Phobius"/>
    </source>
</evidence>
<dbReference type="InterPro" id="IPR016187">
    <property type="entry name" value="CTDL_fold"/>
</dbReference>
<dbReference type="Gene3D" id="3.10.100.10">
    <property type="entry name" value="Mannose-Binding Protein A, subunit A"/>
    <property type="match status" value="3"/>
</dbReference>
<dbReference type="CDD" id="cd00037">
    <property type="entry name" value="CLECT"/>
    <property type="match status" value="2"/>
</dbReference>
<dbReference type="FunFam" id="3.10.100.10:FF:000030">
    <property type="entry name" value="Mannose receptor C-type 1"/>
    <property type="match status" value="1"/>
</dbReference>
<dbReference type="InterPro" id="IPR016186">
    <property type="entry name" value="C-type_lectin-like/link_sf"/>
</dbReference>
<name>A0AA35QQH4_9SAUR</name>
<feature type="domain" description="C-type lectin" evidence="5">
    <location>
        <begin position="195"/>
        <end position="313"/>
    </location>
</feature>
<dbReference type="AlphaFoldDB" id="A0AA35QQH4"/>
<dbReference type="SUPFAM" id="SSF56436">
    <property type="entry name" value="C-type lectin-like"/>
    <property type="match status" value="3"/>
</dbReference>
<keyword evidence="4" id="KW-0472">Membrane</keyword>
<sequence>EDCVFIIKRTGNSGGKWRDGPCSARKSYICQRNSDPALPYFETTIPASGYFNFGNSSYFFIGTKMTWEEARKKCNSEQSELASIWNPYIESFLWLKVLKYEEPVWIGLTSNTNGESYTWINNRRLMYTNWAPEEPKHKIACVFMDLEGHWKTGTCNETYLFICEQHHGAFPTEAPQLPGKCPPPPENDGRTWVPFQAHCYKFYPAWEAWWQAAFRCSYFGGTLASIADLAELDFLLEYTRQFNKENFWIGLFKNIDGEWMWKDKTQVGFVNWRGEEPAFNPQAFRGQKCIAMNSNDGKWLVTDCRDRMSFICKTPKINDKTTKAPTNSTVQEDVSASTHGKYLKVVLPVIFILIGAGITACIFYRRRRSSRQL</sequence>
<evidence type="ECO:0000259" key="5">
    <source>
        <dbReference type="PROSITE" id="PS50041"/>
    </source>
</evidence>
<dbReference type="InterPro" id="IPR001304">
    <property type="entry name" value="C-type_lectin-like"/>
</dbReference>
<keyword evidence="4" id="KW-1133">Transmembrane helix</keyword>
<keyword evidence="2" id="KW-0964">Secreted</keyword>
<dbReference type="PANTHER" id="PTHR22803">
    <property type="entry name" value="MANNOSE, PHOSPHOLIPASE, LECTIN RECEPTOR RELATED"/>
    <property type="match status" value="1"/>
</dbReference>
<evidence type="ECO:0000313" key="6">
    <source>
        <dbReference type="EMBL" id="CAI7935274.1"/>
    </source>
</evidence>
<dbReference type="GO" id="GO:0005576">
    <property type="term" value="C:extracellular region"/>
    <property type="evidence" value="ECO:0007669"/>
    <property type="project" value="UniProtKB-SubCell"/>
</dbReference>